<dbReference type="PANTHER" id="PTHR30600">
    <property type="entry name" value="CYTOCHROME C PEROXIDASE-RELATED"/>
    <property type="match status" value="1"/>
</dbReference>
<dbReference type="Proteomes" id="UP000317716">
    <property type="component" value="Unassembled WGS sequence"/>
</dbReference>
<dbReference type="InterPro" id="IPR036909">
    <property type="entry name" value="Cyt_c-like_dom_sf"/>
</dbReference>
<keyword evidence="3 4" id="KW-0408">Iron</keyword>
<dbReference type="PANTHER" id="PTHR30600:SF4">
    <property type="entry name" value="CYTOCHROME C DOMAIN-CONTAINING PROTEIN"/>
    <property type="match status" value="1"/>
</dbReference>
<protein>
    <recommendedName>
        <fullName evidence="5">Cytochrome c domain-containing protein</fullName>
    </recommendedName>
</protein>
<gene>
    <name evidence="6" type="ORF">E6K72_05415</name>
</gene>
<evidence type="ECO:0000256" key="2">
    <source>
        <dbReference type="ARBA" id="ARBA00022723"/>
    </source>
</evidence>
<dbReference type="PROSITE" id="PS51007">
    <property type="entry name" value="CYTC"/>
    <property type="match status" value="1"/>
</dbReference>
<feature type="non-terminal residue" evidence="6">
    <location>
        <position position="1"/>
    </location>
</feature>
<proteinExistence type="predicted"/>
<dbReference type="EMBL" id="VBOS01000180">
    <property type="protein sequence ID" value="TMQ56296.1"/>
    <property type="molecule type" value="Genomic_DNA"/>
</dbReference>
<evidence type="ECO:0000256" key="1">
    <source>
        <dbReference type="ARBA" id="ARBA00022617"/>
    </source>
</evidence>
<dbReference type="Pfam" id="PF06537">
    <property type="entry name" value="DHOR"/>
    <property type="match status" value="1"/>
</dbReference>
<dbReference type="GO" id="GO:0046872">
    <property type="term" value="F:metal ion binding"/>
    <property type="evidence" value="ECO:0007669"/>
    <property type="project" value="UniProtKB-KW"/>
</dbReference>
<dbReference type="GO" id="GO:0020037">
    <property type="term" value="F:heme binding"/>
    <property type="evidence" value="ECO:0007669"/>
    <property type="project" value="InterPro"/>
</dbReference>
<dbReference type="InterPro" id="IPR010538">
    <property type="entry name" value="DHOR"/>
</dbReference>
<dbReference type="AlphaFoldDB" id="A0A538SY32"/>
<evidence type="ECO:0000313" key="6">
    <source>
        <dbReference type="EMBL" id="TMQ56296.1"/>
    </source>
</evidence>
<feature type="domain" description="Cytochrome c" evidence="5">
    <location>
        <begin position="238"/>
        <end position="362"/>
    </location>
</feature>
<dbReference type="GO" id="GO:0004130">
    <property type="term" value="F:cytochrome-c peroxidase activity"/>
    <property type="evidence" value="ECO:0007669"/>
    <property type="project" value="TreeGrafter"/>
</dbReference>
<evidence type="ECO:0000256" key="4">
    <source>
        <dbReference type="PROSITE-ProRule" id="PRU00433"/>
    </source>
</evidence>
<sequence>PPAPKPGDPLRGITAEELDRFNRGKEVFERAFTPETGLGPLFNADACGECHEKPVTGGTGDEVELHATAFRNGICDPLADSGGPVFQLQVTPALKAALGIDQEPVPAGASRANRSTPAIMGFGLLEAVPDRDILLRADPRDKNHDGISGRPNRNFDGRLGRFGRKALVPTLKEFNAGAFVIEMGITSPAVPTEETIGGRPIPAGVDPVPEPELSQEDLDLVDDFVRFLAPPAPLPLDLEGERGKIIFGTIGCVSCHAPSLTTGDNPVRALRYKQVNAYTDLLLHDMGPARADICLGLAEPSEFRTEPLMGLRLRDKFMHDGAATTIEQAIELHDGEAARARDGFKKLSARERAAVLKFLGSL</sequence>
<accession>A0A538SY32</accession>
<name>A0A538SY32_UNCEI</name>
<evidence type="ECO:0000259" key="5">
    <source>
        <dbReference type="PROSITE" id="PS51007"/>
    </source>
</evidence>
<organism evidence="6 7">
    <name type="scientific">Eiseniibacteriota bacterium</name>
    <dbReference type="NCBI Taxonomy" id="2212470"/>
    <lineage>
        <taxon>Bacteria</taxon>
        <taxon>Candidatus Eiseniibacteriota</taxon>
    </lineage>
</organism>
<dbReference type="InterPro" id="IPR051395">
    <property type="entry name" value="Cytochrome_c_Peroxidase/MauG"/>
</dbReference>
<comment type="caution">
    <text evidence="6">The sequence shown here is derived from an EMBL/GenBank/DDBJ whole genome shotgun (WGS) entry which is preliminary data.</text>
</comment>
<dbReference type="Gene3D" id="1.10.760.10">
    <property type="entry name" value="Cytochrome c-like domain"/>
    <property type="match status" value="1"/>
</dbReference>
<reference evidence="6 7" key="1">
    <citation type="journal article" date="2019" name="Nat. Microbiol.">
        <title>Mediterranean grassland soil C-N compound turnover is dependent on rainfall and depth, and is mediated by genomically divergent microorganisms.</title>
        <authorList>
            <person name="Diamond S."/>
            <person name="Andeer P.F."/>
            <person name="Li Z."/>
            <person name="Crits-Christoph A."/>
            <person name="Burstein D."/>
            <person name="Anantharaman K."/>
            <person name="Lane K.R."/>
            <person name="Thomas B.C."/>
            <person name="Pan C."/>
            <person name="Northen T.R."/>
            <person name="Banfield J.F."/>
        </authorList>
    </citation>
    <scope>NUCLEOTIDE SEQUENCE [LARGE SCALE GENOMIC DNA]</scope>
    <source>
        <strain evidence="6">WS_2</strain>
    </source>
</reference>
<keyword evidence="1 4" id="KW-0349">Heme</keyword>
<keyword evidence="2 4" id="KW-0479">Metal-binding</keyword>
<evidence type="ECO:0000313" key="7">
    <source>
        <dbReference type="Proteomes" id="UP000317716"/>
    </source>
</evidence>
<dbReference type="InterPro" id="IPR009056">
    <property type="entry name" value="Cyt_c-like_dom"/>
</dbReference>
<dbReference type="SUPFAM" id="SSF46626">
    <property type="entry name" value="Cytochrome c"/>
    <property type="match status" value="1"/>
</dbReference>
<evidence type="ECO:0000256" key="3">
    <source>
        <dbReference type="ARBA" id="ARBA00023004"/>
    </source>
</evidence>
<dbReference type="GO" id="GO:0009055">
    <property type="term" value="F:electron transfer activity"/>
    <property type="evidence" value="ECO:0007669"/>
    <property type="project" value="InterPro"/>
</dbReference>